<dbReference type="SUPFAM" id="SSF57850">
    <property type="entry name" value="RING/U-box"/>
    <property type="match status" value="1"/>
</dbReference>
<feature type="region of interest" description="Disordered" evidence="10">
    <location>
        <begin position="162"/>
        <end position="199"/>
    </location>
</feature>
<feature type="compositionally biased region" description="Basic and acidic residues" evidence="10">
    <location>
        <begin position="648"/>
        <end position="658"/>
    </location>
</feature>
<feature type="region of interest" description="Disordered" evidence="10">
    <location>
        <begin position="214"/>
        <end position="279"/>
    </location>
</feature>
<keyword evidence="13" id="KW-1185">Reference proteome</keyword>
<feature type="region of interest" description="Disordered" evidence="10">
    <location>
        <begin position="645"/>
        <end position="678"/>
    </location>
</feature>
<dbReference type="GO" id="GO:0008270">
    <property type="term" value="F:zinc ion binding"/>
    <property type="evidence" value="ECO:0007669"/>
    <property type="project" value="UniProtKB-KW"/>
</dbReference>
<dbReference type="AlphaFoldDB" id="A0A2K1QUG6"/>
<dbReference type="STRING" id="2082308.A0A2K1QUG6"/>
<sequence length="845" mass="93139">MSTRRTPVIQRRSRRLAGASAETYPSGAPNITPQVRTAVPGHRITAATTGNPGRRRTYNAISQGLHEASRPQDTSPLDPAPRYAPPPAGPFTFTHGDPAWPLSSRDHTGDAPAPQSQASTRQQDVRMDDILEKENIQVDDLTPQMAPRPGIGHHAAASAYQRSGNTSMNGSGDSRGTREPYQRTAQSQHPQSGPTSMVEARPVHALESATIVGRLPDRQYPHSTQNSFSSYTTTSGPQQAASAAGSVRDFRSATQTTRSNRLAETSATSPSTPSDLPGHSAAAVVDTNCLGHSGDVTANIHECVICCKTEPADQLMQPCRRCTSWYCNACVADMFERAIDNPGDMAPRCHGIFQLHIGMPLLSPERAQAYRLKFEQWLATEKLFCPVKTCSTFIPERLYFTDRQFVMRLKDLIRTSHTDLILAIYDDPKVAIFRHSTSRLVCDKPQNLKAMSDRSYRSVEHMRQDLLWIANSAVLPTEDDRSMHRERLMTAFHLAMDQMRIKMGKTSMVSSKLPTLLACPTCAIGICGQCRQIAHAGKPCDTTDKDYELALMVQYGYKQCPICKTAVKRMFGCSHMQCFCGAHWCWTCQRQIDICGGTCGDDDDEGSDDDEQEYPEDVETVPPEPAGAGAATATATTYVAAPTATIGDRNDLGGHRDTTQASEVRAATSRRNGPFPDLDAGGSARWAEHVEFGEEPVEPSGIDVWSCSHSWKKMVCNGVDRTVKEGVHVECNRCWKKMVPPRAPKPASSDPKVLVEMAATDPYAANNTRHPPRAEIQSQQQSIVPVYDRVKLTPKAPSQRTSTKLVRKEDVPWSCSDCNVLYCDECMRIVQAKRLGDARRRVDRH</sequence>
<feature type="compositionally biased region" description="Polar residues" evidence="10">
    <location>
        <begin position="252"/>
        <end position="263"/>
    </location>
</feature>
<gene>
    <name evidence="12" type="ORF">CAC42_5231</name>
</gene>
<evidence type="ECO:0000256" key="2">
    <source>
        <dbReference type="ARBA" id="ARBA00004906"/>
    </source>
</evidence>
<evidence type="ECO:0000256" key="1">
    <source>
        <dbReference type="ARBA" id="ARBA00001798"/>
    </source>
</evidence>
<reference evidence="12 13" key="1">
    <citation type="submission" date="2017-06" db="EMBL/GenBank/DDBJ databases">
        <title>Draft genome sequence of a variant of Elsinoe murrayae.</title>
        <authorList>
            <person name="Cheng Q."/>
        </authorList>
    </citation>
    <scope>NUCLEOTIDE SEQUENCE [LARGE SCALE GENOMIC DNA]</scope>
    <source>
        <strain evidence="12 13">CQ-2017a</strain>
    </source>
</reference>
<evidence type="ECO:0000256" key="5">
    <source>
        <dbReference type="ARBA" id="ARBA00022723"/>
    </source>
</evidence>
<dbReference type="Proteomes" id="UP000243797">
    <property type="component" value="Unassembled WGS sequence"/>
</dbReference>
<dbReference type="CDD" id="cd22584">
    <property type="entry name" value="Rcat_RBR_unk"/>
    <property type="match status" value="1"/>
</dbReference>
<protein>
    <recommendedName>
        <fullName evidence="3">RBR-type E3 ubiquitin transferase</fullName>
        <ecNumber evidence="3">2.3.2.31</ecNumber>
    </recommendedName>
</protein>
<keyword evidence="8" id="KW-0833">Ubl conjugation pathway</keyword>
<organism evidence="12 13">
    <name type="scientific">Sphaceloma murrayae</name>
    <dbReference type="NCBI Taxonomy" id="2082308"/>
    <lineage>
        <taxon>Eukaryota</taxon>
        <taxon>Fungi</taxon>
        <taxon>Dikarya</taxon>
        <taxon>Ascomycota</taxon>
        <taxon>Pezizomycotina</taxon>
        <taxon>Dothideomycetes</taxon>
        <taxon>Dothideomycetidae</taxon>
        <taxon>Myriangiales</taxon>
        <taxon>Elsinoaceae</taxon>
        <taxon>Sphaceloma</taxon>
    </lineage>
</organism>
<keyword evidence="6" id="KW-0677">Repeat</keyword>
<feature type="compositionally biased region" description="Polar residues" evidence="10">
    <location>
        <begin position="162"/>
        <end position="174"/>
    </location>
</feature>
<dbReference type="InterPro" id="IPR031127">
    <property type="entry name" value="E3_UB_ligase_RBR"/>
</dbReference>
<keyword evidence="7" id="KW-0863">Zinc-finger</keyword>
<keyword evidence="5" id="KW-0479">Metal-binding</keyword>
<dbReference type="EMBL" id="NKHZ01000039">
    <property type="protein sequence ID" value="PNS18692.1"/>
    <property type="molecule type" value="Genomic_DNA"/>
</dbReference>
<comment type="caution">
    <text evidence="12">The sequence shown here is derived from an EMBL/GenBank/DDBJ whole genome shotgun (WGS) entry which is preliminary data.</text>
</comment>
<feature type="compositionally biased region" description="Polar residues" evidence="10">
    <location>
        <begin position="183"/>
        <end position="195"/>
    </location>
</feature>
<dbReference type="InParanoid" id="A0A2K1QUG6"/>
<name>A0A2K1QUG6_9PEZI</name>
<evidence type="ECO:0000256" key="4">
    <source>
        <dbReference type="ARBA" id="ARBA00022679"/>
    </source>
</evidence>
<dbReference type="EC" id="2.3.2.31" evidence="3"/>
<accession>A0A2K1QUG6</accession>
<feature type="region of interest" description="Disordered" evidence="10">
    <location>
        <begin position="1"/>
        <end position="34"/>
    </location>
</feature>
<feature type="compositionally biased region" description="Low complexity" evidence="10">
    <location>
        <begin position="265"/>
        <end position="274"/>
    </location>
</feature>
<dbReference type="InterPro" id="IPR044066">
    <property type="entry name" value="TRIAD_supradom"/>
</dbReference>
<feature type="compositionally biased region" description="Acidic residues" evidence="10">
    <location>
        <begin position="601"/>
        <end position="619"/>
    </location>
</feature>
<evidence type="ECO:0000256" key="3">
    <source>
        <dbReference type="ARBA" id="ARBA00012251"/>
    </source>
</evidence>
<proteinExistence type="predicted"/>
<comment type="catalytic activity">
    <reaction evidence="1">
        <text>[E2 ubiquitin-conjugating enzyme]-S-ubiquitinyl-L-cysteine + [acceptor protein]-L-lysine = [E2 ubiquitin-conjugating enzyme]-L-cysteine + [acceptor protein]-N(6)-ubiquitinyl-L-lysine.</text>
        <dbReference type="EC" id="2.3.2.31"/>
    </reaction>
</comment>
<keyword evidence="9" id="KW-0862">Zinc</keyword>
<feature type="compositionally biased region" description="Low complexity" evidence="10">
    <location>
        <begin position="232"/>
        <end position="246"/>
    </location>
</feature>
<evidence type="ECO:0000259" key="11">
    <source>
        <dbReference type="PROSITE" id="PS51873"/>
    </source>
</evidence>
<keyword evidence="4" id="KW-0808">Transferase</keyword>
<dbReference type="PANTHER" id="PTHR11685">
    <property type="entry name" value="RBR FAMILY RING FINGER AND IBR DOMAIN-CONTAINING"/>
    <property type="match status" value="1"/>
</dbReference>
<dbReference type="PROSITE" id="PS51873">
    <property type="entry name" value="TRIAD"/>
    <property type="match status" value="1"/>
</dbReference>
<feature type="compositionally biased region" description="Polar residues" evidence="10">
    <location>
        <begin position="221"/>
        <end position="231"/>
    </location>
</feature>
<comment type="pathway">
    <text evidence="2">Protein modification; protein ubiquitination.</text>
</comment>
<evidence type="ECO:0000256" key="8">
    <source>
        <dbReference type="ARBA" id="ARBA00022786"/>
    </source>
</evidence>
<feature type="domain" description="RING-type" evidence="11">
    <location>
        <begin position="299"/>
        <end position="603"/>
    </location>
</feature>
<evidence type="ECO:0000256" key="9">
    <source>
        <dbReference type="ARBA" id="ARBA00022833"/>
    </source>
</evidence>
<dbReference type="Pfam" id="PF22605">
    <property type="entry name" value="IBR_2"/>
    <property type="match status" value="1"/>
</dbReference>
<evidence type="ECO:0000313" key="12">
    <source>
        <dbReference type="EMBL" id="PNS18692.1"/>
    </source>
</evidence>
<evidence type="ECO:0000256" key="10">
    <source>
        <dbReference type="SAM" id="MobiDB-lite"/>
    </source>
</evidence>
<feature type="compositionally biased region" description="Pro residues" evidence="10">
    <location>
        <begin position="78"/>
        <end position="89"/>
    </location>
</feature>
<dbReference type="Gene3D" id="1.20.120.1750">
    <property type="match status" value="1"/>
</dbReference>
<feature type="region of interest" description="Disordered" evidence="10">
    <location>
        <begin position="601"/>
        <end position="631"/>
    </location>
</feature>
<evidence type="ECO:0000256" key="7">
    <source>
        <dbReference type="ARBA" id="ARBA00022771"/>
    </source>
</evidence>
<evidence type="ECO:0000256" key="6">
    <source>
        <dbReference type="ARBA" id="ARBA00022737"/>
    </source>
</evidence>
<feature type="region of interest" description="Disordered" evidence="10">
    <location>
        <begin position="65"/>
        <end position="125"/>
    </location>
</feature>
<dbReference type="GO" id="GO:0016567">
    <property type="term" value="P:protein ubiquitination"/>
    <property type="evidence" value="ECO:0007669"/>
    <property type="project" value="InterPro"/>
</dbReference>
<evidence type="ECO:0000313" key="13">
    <source>
        <dbReference type="Proteomes" id="UP000243797"/>
    </source>
</evidence>
<dbReference type="InterPro" id="IPR054694">
    <property type="entry name" value="Parkin-like_IBR"/>
</dbReference>
<dbReference type="GO" id="GO:0061630">
    <property type="term" value="F:ubiquitin protein ligase activity"/>
    <property type="evidence" value="ECO:0007669"/>
    <property type="project" value="UniProtKB-EC"/>
</dbReference>
<dbReference type="OrthoDB" id="10009520at2759"/>